<evidence type="ECO:0000313" key="1">
    <source>
        <dbReference type="EMBL" id="CAJ1062972.1"/>
    </source>
</evidence>
<dbReference type="AlphaFoldDB" id="A0AAV1FRT8"/>
<keyword evidence="2" id="KW-1185">Reference proteome</keyword>
<gene>
    <name evidence="1" type="ORF">XNOV1_A027609</name>
</gene>
<accession>A0AAV1FRT8</accession>
<protein>
    <submittedName>
        <fullName evidence="1">Uncharacterized protein</fullName>
    </submittedName>
</protein>
<dbReference type="EMBL" id="OY660871">
    <property type="protein sequence ID" value="CAJ1062972.1"/>
    <property type="molecule type" value="Genomic_DNA"/>
</dbReference>
<evidence type="ECO:0000313" key="2">
    <source>
        <dbReference type="Proteomes" id="UP001178508"/>
    </source>
</evidence>
<proteinExistence type="predicted"/>
<dbReference type="Proteomes" id="UP001178508">
    <property type="component" value="Chromosome 8"/>
</dbReference>
<name>A0AAV1FRT8_XYRNO</name>
<sequence>MLCWSLNCLSQSAVFPLCGRQVVALQQHLVSSPQIERCHDRDRAVSPAELKERRGAQRSVTKCRRTLRDGEECLRDWEAGVDNRAASKSFPQLGDGVWFAYLQRYLMEGKFTSPTAIRALCFTSHLVKPSSVLCAQTERVFTLSKETLSSFSLANRFFISSAP</sequence>
<organism evidence="1 2">
    <name type="scientific">Xyrichtys novacula</name>
    <name type="common">Pearly razorfish</name>
    <name type="synonym">Hemipteronotus novacula</name>
    <dbReference type="NCBI Taxonomy" id="13765"/>
    <lineage>
        <taxon>Eukaryota</taxon>
        <taxon>Metazoa</taxon>
        <taxon>Chordata</taxon>
        <taxon>Craniata</taxon>
        <taxon>Vertebrata</taxon>
        <taxon>Euteleostomi</taxon>
        <taxon>Actinopterygii</taxon>
        <taxon>Neopterygii</taxon>
        <taxon>Teleostei</taxon>
        <taxon>Neoteleostei</taxon>
        <taxon>Acanthomorphata</taxon>
        <taxon>Eupercaria</taxon>
        <taxon>Labriformes</taxon>
        <taxon>Labridae</taxon>
        <taxon>Xyrichtys</taxon>
    </lineage>
</organism>
<reference evidence="1" key="1">
    <citation type="submission" date="2023-08" db="EMBL/GenBank/DDBJ databases">
        <authorList>
            <person name="Alioto T."/>
            <person name="Alioto T."/>
            <person name="Gomez Garrido J."/>
        </authorList>
    </citation>
    <scope>NUCLEOTIDE SEQUENCE</scope>
</reference>